<dbReference type="EMBL" id="QOUX01000001">
    <property type="protein sequence ID" value="RXJ04298.1"/>
    <property type="molecule type" value="Genomic_DNA"/>
</dbReference>
<gene>
    <name evidence="1" type="ORF">DS745_02625</name>
</gene>
<protein>
    <submittedName>
        <fullName evidence="1">DUF2642 domain-containing protein</fullName>
    </submittedName>
</protein>
<comment type="caution">
    <text evidence="1">The sequence shown here is derived from an EMBL/GenBank/DDBJ whole genome shotgun (WGS) entry which is preliminary data.</text>
</comment>
<evidence type="ECO:0000313" key="2">
    <source>
        <dbReference type="Proteomes" id="UP000290649"/>
    </source>
</evidence>
<dbReference type="Proteomes" id="UP000290649">
    <property type="component" value="Unassembled WGS sequence"/>
</dbReference>
<sequence>MLSNYQNQHHYERNGTPELVTLVDPYVYQTLQTVMRRTVVVQTSEGSIRGVLVDVKPDHVVVDVSGSPFFIRTQCIVWVKPE</sequence>
<accession>A0A4Q0VZ05</accession>
<dbReference type="AlphaFoldDB" id="A0A4Q0VZ05"/>
<dbReference type="Pfam" id="PF10842">
    <property type="entry name" value="DUF2642"/>
    <property type="match status" value="1"/>
</dbReference>
<reference evidence="1 2" key="1">
    <citation type="journal article" date="2019" name="Int. J. Syst. Evol. Microbiol.">
        <title>Anaerobacillus alkaliphilus sp. nov., a novel alkaliphilic and moderately halophilic bacterium.</title>
        <authorList>
            <person name="Borsodi A.K."/>
            <person name="Aszalos J.M."/>
            <person name="Bihari P."/>
            <person name="Nagy I."/>
            <person name="Schumann P."/>
            <person name="Sproer C."/>
            <person name="Kovacs A.L."/>
            <person name="Boka K."/>
            <person name="Dobosy P."/>
            <person name="Ovari M."/>
            <person name="Szili-Kovacs T."/>
            <person name="Toth E."/>
        </authorList>
    </citation>
    <scope>NUCLEOTIDE SEQUENCE [LARGE SCALE GENOMIC DNA]</scope>
    <source>
        <strain evidence="1 2">B16-10</strain>
    </source>
</reference>
<proteinExistence type="predicted"/>
<dbReference type="InterPro" id="IPR020139">
    <property type="entry name" value="DUF2642"/>
</dbReference>
<name>A0A4Q0VZ05_9BACI</name>
<evidence type="ECO:0000313" key="1">
    <source>
        <dbReference type="EMBL" id="RXJ04298.1"/>
    </source>
</evidence>
<organism evidence="1 2">
    <name type="scientific">Anaerobacillus alkaliphilus</name>
    <dbReference type="NCBI Taxonomy" id="1548597"/>
    <lineage>
        <taxon>Bacteria</taxon>
        <taxon>Bacillati</taxon>
        <taxon>Bacillota</taxon>
        <taxon>Bacilli</taxon>
        <taxon>Bacillales</taxon>
        <taxon>Bacillaceae</taxon>
        <taxon>Anaerobacillus</taxon>
    </lineage>
</organism>
<keyword evidence="2" id="KW-1185">Reference proteome</keyword>